<evidence type="ECO:0000313" key="2">
    <source>
        <dbReference type="EMBL" id="GFG84334.1"/>
    </source>
</evidence>
<sequence length="49" mass="5908">MTAEKGWIGEPQPPKQWHESRASAARRWVQDEKRRRQERGDYSPVTVEW</sequence>
<protein>
    <submittedName>
        <fullName evidence="2">Uncharacterized protein</fullName>
    </submittedName>
</protein>
<reference evidence="2 3" key="1">
    <citation type="journal article" date="2019" name="Emerg. Microbes Infect.">
        <title>Comprehensive subspecies identification of 175 nontuberculous mycobacteria species based on 7547 genomic profiles.</title>
        <authorList>
            <person name="Matsumoto Y."/>
            <person name="Kinjo T."/>
            <person name="Motooka D."/>
            <person name="Nabeya D."/>
            <person name="Jung N."/>
            <person name="Uechi K."/>
            <person name="Horii T."/>
            <person name="Iida T."/>
            <person name="Fujita J."/>
            <person name="Nakamura S."/>
        </authorList>
    </citation>
    <scope>NUCLEOTIDE SEQUENCE [LARGE SCALE GENOMIC DNA]</scope>
    <source>
        <strain evidence="2 3">JCM 30723</strain>
    </source>
</reference>
<comment type="caution">
    <text evidence="2">The sequence shown here is derived from an EMBL/GenBank/DDBJ whole genome shotgun (WGS) entry which is preliminary data.</text>
</comment>
<feature type="region of interest" description="Disordered" evidence="1">
    <location>
        <begin position="1"/>
        <end position="49"/>
    </location>
</feature>
<evidence type="ECO:0000313" key="3">
    <source>
        <dbReference type="Proteomes" id="UP000465305"/>
    </source>
</evidence>
<dbReference type="EMBL" id="BLKY01000001">
    <property type="protein sequence ID" value="GFG84334.1"/>
    <property type="molecule type" value="Genomic_DNA"/>
</dbReference>
<dbReference type="AlphaFoldDB" id="A0A7I9Y6W6"/>
<name>A0A7I9Y6W6_MYCAL</name>
<proteinExistence type="predicted"/>
<accession>A0A7I9Y6W6</accession>
<evidence type="ECO:0000256" key="1">
    <source>
        <dbReference type="SAM" id="MobiDB-lite"/>
    </source>
</evidence>
<gene>
    <name evidence="2" type="ORF">MALGJ_10100</name>
</gene>
<dbReference type="Proteomes" id="UP000465305">
    <property type="component" value="Unassembled WGS sequence"/>
</dbReference>
<feature type="compositionally biased region" description="Basic and acidic residues" evidence="1">
    <location>
        <begin position="28"/>
        <end position="41"/>
    </location>
</feature>
<organism evidence="2 3">
    <name type="scientific">Mycolicibacter algericus</name>
    <name type="common">Mycobacterium algericum</name>
    <dbReference type="NCBI Taxonomy" id="1288388"/>
    <lineage>
        <taxon>Bacteria</taxon>
        <taxon>Bacillati</taxon>
        <taxon>Actinomycetota</taxon>
        <taxon>Actinomycetes</taxon>
        <taxon>Mycobacteriales</taxon>
        <taxon>Mycobacteriaceae</taxon>
        <taxon>Mycolicibacter</taxon>
    </lineage>
</organism>